<dbReference type="GO" id="GO:0016787">
    <property type="term" value="F:hydrolase activity"/>
    <property type="evidence" value="ECO:0007669"/>
    <property type="project" value="InterPro"/>
</dbReference>
<comment type="caution">
    <text evidence="2">The sequence shown here is derived from an EMBL/GenBank/DDBJ whole genome shotgun (WGS) entry which is preliminary data.</text>
</comment>
<dbReference type="GO" id="GO:0004386">
    <property type="term" value="F:helicase activity"/>
    <property type="evidence" value="ECO:0007669"/>
    <property type="project" value="UniProtKB-KW"/>
</dbReference>
<keyword evidence="2" id="KW-0067">ATP-binding</keyword>
<evidence type="ECO:0000313" key="2">
    <source>
        <dbReference type="EMBL" id="EDT08489.1"/>
    </source>
</evidence>
<gene>
    <name evidence="2" type="ORF">BgramDRAFT_4642</name>
</gene>
<dbReference type="Pfam" id="PF04851">
    <property type="entry name" value="ResIII"/>
    <property type="match status" value="1"/>
</dbReference>
<feature type="domain" description="Helicase ATP-binding" evidence="1">
    <location>
        <begin position="28"/>
        <end position="242"/>
    </location>
</feature>
<accession>B1G5L4</accession>
<dbReference type="SUPFAM" id="SSF52540">
    <property type="entry name" value="P-loop containing nucleoside triphosphate hydrolases"/>
    <property type="match status" value="1"/>
</dbReference>
<dbReference type="InterPro" id="IPR006935">
    <property type="entry name" value="Helicase/UvrB_N"/>
</dbReference>
<dbReference type="SMART" id="SM00487">
    <property type="entry name" value="DEXDc"/>
    <property type="match status" value="1"/>
</dbReference>
<protein>
    <submittedName>
        <fullName evidence="2">DEAD-like helicase</fullName>
    </submittedName>
</protein>
<keyword evidence="2" id="KW-0347">Helicase</keyword>
<reference evidence="2 3" key="1">
    <citation type="submission" date="2008-03" db="EMBL/GenBank/DDBJ databases">
        <title>Sequencing of the draft genome and assembly of Burkholderia graminis C4D1M.</title>
        <authorList>
            <consortium name="US DOE Joint Genome Institute (JGI-PGF)"/>
            <person name="Copeland A."/>
            <person name="Lucas S."/>
            <person name="Lapidus A."/>
            <person name="Glavina del Rio T."/>
            <person name="Dalin E."/>
            <person name="Tice H."/>
            <person name="Bruce D."/>
            <person name="Goodwin L."/>
            <person name="Pitluck S."/>
            <person name="Larimer F."/>
            <person name="Land M.L."/>
            <person name="Hauser L."/>
            <person name="Tiedje J."/>
            <person name="Richardson P."/>
        </authorList>
    </citation>
    <scope>NUCLEOTIDE SEQUENCE [LARGE SCALE GENOMIC DNA]</scope>
    <source>
        <strain evidence="3">ATCC 700544 / DSM 17151 / LMG 18924 / NCIMB 13744 / C4D1M</strain>
    </source>
</reference>
<dbReference type="InterPro" id="IPR027417">
    <property type="entry name" value="P-loop_NTPase"/>
</dbReference>
<dbReference type="RefSeq" id="WP_006051212.1">
    <property type="nucleotide sequence ID" value="NZ_ABLD01000017.1"/>
</dbReference>
<sequence length="923" mass="101962">MNIIDSTTTMIRPPVAPMAIIQMPAQSAAVEPERFQSELINGMTRALLRTPSPPCLLRAPTGSGKTFVISQVLERVSKERDVLWFWFVPFVTLVQQTEDALLANATSLAPCSLNAGRNQEAHRGMVLLSTAQGVARAQWRTKGYDADGDDDSRTLAAFVVRARAQGLQVGLVVDEAHIGLDKGTEFGKFAHWLKADYLVMATATPKDERLNEFLTNAGYSAQVSFAVGRDEVVQARLNKKYIEAVVYSLGNTMAHITDLRRTVLRQSWRRNVKIKQTLAASGVNLTPLLLVQVANGDKTVDDAADDLMRFCGVPPSAIGRHSSDDPDPVLMAAIANDSSKQVLIFKQSAGTGFDAPRAFVLASTKPVNDADFAMQFIGRVMRVARPVRDAFGRPAEIPADLNTAFVYLGNAQAQAGFESAVKASVQVKSQLEGQTEKLTTRQTISGAVVYSNRLTDQEPVAFDMPLPEYPEVTAQDLAMAALAGLGGQGTLFSSDGDHHGNNIDSDNSLDRSIGILDVAQPGPPSSLRVRPTEIKTREDLFAEFGRRGLRAYPRKENLSQLGRSLKTELKPELGDMSEISRAVASRLLISDGLRATAVKAAFNRIKDTEKHTELTTGEGYTEEIQVFTDRSALARSAMASLRALPQAEEEDYVLIVETIASRLRIAIDDEVENLDVQPTEAERIRLMRDAAHWVVLKSAQELREGMFSEIAKHAKLIDAEPLPDVMLFPESIGLELSAKNIYGVLPPTREAGERVPREVLMDDRQWLVDKTYALSDGEFSQGHFDGTWFGNSLEDSFSRALDSAEYVVWWHRNPRNKRFAVRVVRAEHDNYFYPDFVVCVKHNPADGPMPRLLETKDDTKDAARKSQHSPDFYGKVLFLTPDGDRMRWVNDDGSLGEVLDFDDMQSALHRLAATRPIGRAMHE</sequence>
<evidence type="ECO:0000259" key="1">
    <source>
        <dbReference type="SMART" id="SM00487"/>
    </source>
</evidence>
<dbReference type="Gene3D" id="3.40.50.300">
    <property type="entry name" value="P-loop containing nucleotide triphosphate hydrolases"/>
    <property type="match status" value="1"/>
</dbReference>
<keyword evidence="3" id="KW-1185">Reference proteome</keyword>
<dbReference type="AlphaFoldDB" id="B1G5L4"/>
<organism evidence="2 3">
    <name type="scientific">Paraburkholderia graminis (strain ATCC 700544 / DSM 17151 / LMG 18924 / NCIMB 13744 / C4D1M)</name>
    <dbReference type="NCBI Taxonomy" id="396598"/>
    <lineage>
        <taxon>Bacteria</taxon>
        <taxon>Pseudomonadati</taxon>
        <taxon>Pseudomonadota</taxon>
        <taxon>Betaproteobacteria</taxon>
        <taxon>Burkholderiales</taxon>
        <taxon>Burkholderiaceae</taxon>
        <taxon>Paraburkholderia</taxon>
    </lineage>
</organism>
<dbReference type="InterPro" id="IPR014001">
    <property type="entry name" value="Helicase_ATP-bd"/>
</dbReference>
<keyword evidence="2" id="KW-0547">Nucleotide-binding</keyword>
<dbReference type="Proteomes" id="UP000005045">
    <property type="component" value="Unassembled WGS sequence"/>
</dbReference>
<name>B1G5L4_PARG4</name>
<dbReference type="EMBL" id="ABLD01000017">
    <property type="protein sequence ID" value="EDT08489.1"/>
    <property type="molecule type" value="Genomic_DNA"/>
</dbReference>
<keyword evidence="2" id="KW-0378">Hydrolase</keyword>
<dbReference type="GO" id="GO:0003677">
    <property type="term" value="F:DNA binding"/>
    <property type="evidence" value="ECO:0007669"/>
    <property type="project" value="InterPro"/>
</dbReference>
<proteinExistence type="predicted"/>
<evidence type="ECO:0000313" key="3">
    <source>
        <dbReference type="Proteomes" id="UP000005045"/>
    </source>
</evidence>
<dbReference type="GO" id="GO:0005524">
    <property type="term" value="F:ATP binding"/>
    <property type="evidence" value="ECO:0007669"/>
    <property type="project" value="InterPro"/>
</dbReference>